<organism evidence="2 3">
    <name type="scientific">Haloechinothrix aidingensis</name>
    <dbReference type="NCBI Taxonomy" id="2752311"/>
    <lineage>
        <taxon>Bacteria</taxon>
        <taxon>Bacillati</taxon>
        <taxon>Actinomycetota</taxon>
        <taxon>Actinomycetes</taxon>
        <taxon>Pseudonocardiales</taxon>
        <taxon>Pseudonocardiaceae</taxon>
        <taxon>Haloechinothrix</taxon>
    </lineage>
</organism>
<reference evidence="2 3" key="1">
    <citation type="submission" date="2020-07" db="EMBL/GenBank/DDBJ databases">
        <title>Genome of Haloechinothrix sp.</title>
        <authorList>
            <person name="Tang S.-K."/>
            <person name="Yang L."/>
            <person name="Zhu W.-Y."/>
        </authorList>
    </citation>
    <scope>NUCLEOTIDE SEQUENCE [LARGE SCALE GENOMIC DNA]</scope>
    <source>
        <strain evidence="2 3">YIM 98757</strain>
    </source>
</reference>
<evidence type="ECO:0000256" key="1">
    <source>
        <dbReference type="SAM" id="Coils"/>
    </source>
</evidence>
<name>A0A838AAN3_9PSEU</name>
<evidence type="ECO:0000313" key="2">
    <source>
        <dbReference type="EMBL" id="MBA0126300.1"/>
    </source>
</evidence>
<evidence type="ECO:0000313" key="3">
    <source>
        <dbReference type="Proteomes" id="UP000582974"/>
    </source>
</evidence>
<feature type="coiled-coil region" evidence="1">
    <location>
        <begin position="15"/>
        <end position="42"/>
    </location>
</feature>
<dbReference type="AlphaFoldDB" id="A0A838AAN3"/>
<keyword evidence="1" id="KW-0175">Coiled coil</keyword>
<evidence type="ECO:0008006" key="4">
    <source>
        <dbReference type="Google" id="ProtNLM"/>
    </source>
</evidence>
<comment type="caution">
    <text evidence="2">The sequence shown here is derived from an EMBL/GenBank/DDBJ whole genome shotgun (WGS) entry which is preliminary data.</text>
</comment>
<dbReference type="RefSeq" id="WP_180893139.1">
    <property type="nucleotide sequence ID" value="NZ_JACCKD010000004.1"/>
</dbReference>
<accession>A0A838AAN3</accession>
<proteinExistence type="predicted"/>
<dbReference type="EMBL" id="JACCKD010000004">
    <property type="protein sequence ID" value="MBA0126300.1"/>
    <property type="molecule type" value="Genomic_DNA"/>
</dbReference>
<dbReference type="Proteomes" id="UP000582974">
    <property type="component" value="Unassembled WGS sequence"/>
</dbReference>
<keyword evidence="3" id="KW-1185">Reference proteome</keyword>
<sequence length="78" mass="8592">MPRKPLPEPREVDRVRALAAELAELEERVRQLRAERNSAMVDAKLAGATGDQLARATGMTRRNVHGALQSAGYDYSSD</sequence>
<gene>
    <name evidence="2" type="ORF">H0B56_12180</name>
</gene>
<protein>
    <recommendedName>
        <fullName evidence="4">Homeodomain-like domain-containing protein</fullName>
    </recommendedName>
</protein>